<accession>A0A7R9KRX9</accession>
<dbReference type="GO" id="GO:0005634">
    <property type="term" value="C:nucleus"/>
    <property type="evidence" value="ECO:0007669"/>
    <property type="project" value="TreeGrafter"/>
</dbReference>
<dbReference type="InterPro" id="IPR050869">
    <property type="entry name" value="H3K4_H4K5_MeTrfase"/>
</dbReference>
<dbReference type="GO" id="GO:0008276">
    <property type="term" value="F:protein methyltransferase activity"/>
    <property type="evidence" value="ECO:0007669"/>
    <property type="project" value="UniProtKB-ARBA"/>
</dbReference>
<dbReference type="EMBL" id="OC858978">
    <property type="protein sequence ID" value="CAD7627074.1"/>
    <property type="molecule type" value="Genomic_DNA"/>
</dbReference>
<reference evidence="7" key="1">
    <citation type="submission" date="2020-11" db="EMBL/GenBank/DDBJ databases">
        <authorList>
            <person name="Tran Van P."/>
        </authorList>
    </citation>
    <scope>NUCLEOTIDE SEQUENCE</scope>
</reference>
<evidence type="ECO:0000256" key="4">
    <source>
        <dbReference type="PROSITE-ProRule" id="PRU00134"/>
    </source>
</evidence>
<dbReference type="PROSITE" id="PS01360">
    <property type="entry name" value="ZF_MYND_1"/>
    <property type="match status" value="1"/>
</dbReference>
<sequence length="605" mass="69397">MIEMSPKLSKPLSPGDVITQDMPLIHVLKFQLKSKYCDNCFKRSDQLKRCTKCLHMYYCGKECQKNDWKYHKNECPLYGHPMVQMFIDDNWSQLWLRLYLSVKTVQNFATKKYRLFDGSDVSLRDIKVNAIDLNDNYKRERFQGIGILFEALHMDYDPKEVLHWLALVFTVPNVAIHSGDEQSIEFIGRALYAPNLVLEHSCRPNSALIVNFNGDLSIQLRAMRPIAAGEEITITLIPLDRNREDRHNALKQWSIDCECDKCVHHLDRRIDYRRLIPFEPLPLHVFSFGTQLMDYLREVLTDLDVVYDGCHPQRTMFLKGLIMDLQKCPLIPETVLNEMKANFTNEVAVTFRADDPFRPVLGPEGLVSFNAFVECKELQRFHLTYAMSIRELMKAGIMIIKDKHFANLNIEAKLKTGVDSNGVQATGPALAIQVSHPVYDSRPVIDSHVWLTGLAVLHSASRDSSPVSVSPVRSLMSGLCRFCRASVSRLRSPFLLCPVVHASRLMVYEQFNRITYLDKSALPEPSITLITFILELVLGCDVIVYQAVITKYGITRCESPSHHQLREEMLHSICLFSPEYRQPFKSTDVLSVFVVRRVSGQCECE</sequence>
<evidence type="ECO:0000256" key="3">
    <source>
        <dbReference type="ARBA" id="ARBA00022833"/>
    </source>
</evidence>
<keyword evidence="2 4" id="KW-0863">Zinc-finger</keyword>
<dbReference type="Proteomes" id="UP000759131">
    <property type="component" value="Unassembled WGS sequence"/>
</dbReference>
<dbReference type="GO" id="GO:0008757">
    <property type="term" value="F:S-adenosylmethionine-dependent methyltransferase activity"/>
    <property type="evidence" value="ECO:0007669"/>
    <property type="project" value="UniProtKB-ARBA"/>
</dbReference>
<dbReference type="Pfam" id="PF00856">
    <property type="entry name" value="SET"/>
    <property type="match status" value="1"/>
</dbReference>
<evidence type="ECO:0000259" key="5">
    <source>
        <dbReference type="PROSITE" id="PS50280"/>
    </source>
</evidence>
<gene>
    <name evidence="7" type="ORF">OSB1V03_LOCUS7504</name>
</gene>
<feature type="domain" description="MYND-type" evidence="6">
    <location>
        <begin position="37"/>
        <end position="75"/>
    </location>
</feature>
<keyword evidence="1" id="KW-0479">Metal-binding</keyword>
<dbReference type="EMBL" id="CAJPIZ010004403">
    <property type="protein sequence ID" value="CAG2107504.1"/>
    <property type="molecule type" value="Genomic_DNA"/>
</dbReference>
<evidence type="ECO:0000259" key="6">
    <source>
        <dbReference type="PROSITE" id="PS50865"/>
    </source>
</evidence>
<keyword evidence="3" id="KW-0862">Zinc</keyword>
<protein>
    <recommendedName>
        <fullName evidence="9">MYND-type domain-containing protein</fullName>
    </recommendedName>
</protein>
<evidence type="ECO:0000313" key="8">
    <source>
        <dbReference type="Proteomes" id="UP000759131"/>
    </source>
</evidence>
<keyword evidence="8" id="KW-1185">Reference proteome</keyword>
<dbReference type="Gene3D" id="2.170.270.10">
    <property type="entry name" value="SET domain"/>
    <property type="match status" value="1"/>
</dbReference>
<dbReference type="Gene3D" id="1.10.220.160">
    <property type="match status" value="1"/>
</dbReference>
<dbReference type="CDD" id="cd20071">
    <property type="entry name" value="SET_SMYD"/>
    <property type="match status" value="1"/>
</dbReference>
<evidence type="ECO:0008006" key="9">
    <source>
        <dbReference type="Google" id="ProtNLM"/>
    </source>
</evidence>
<feature type="domain" description="SET" evidence="5">
    <location>
        <begin position="119"/>
        <end position="237"/>
    </location>
</feature>
<dbReference type="GO" id="GO:0008170">
    <property type="term" value="F:N-methyltransferase activity"/>
    <property type="evidence" value="ECO:0007669"/>
    <property type="project" value="UniProtKB-ARBA"/>
</dbReference>
<dbReference type="PANTHER" id="PTHR12197">
    <property type="entry name" value="HISTONE-LYSINE N-METHYLTRANSFERASE SMYD"/>
    <property type="match status" value="1"/>
</dbReference>
<organism evidence="7">
    <name type="scientific">Medioppia subpectinata</name>
    <dbReference type="NCBI Taxonomy" id="1979941"/>
    <lineage>
        <taxon>Eukaryota</taxon>
        <taxon>Metazoa</taxon>
        <taxon>Ecdysozoa</taxon>
        <taxon>Arthropoda</taxon>
        <taxon>Chelicerata</taxon>
        <taxon>Arachnida</taxon>
        <taxon>Acari</taxon>
        <taxon>Acariformes</taxon>
        <taxon>Sarcoptiformes</taxon>
        <taxon>Oribatida</taxon>
        <taxon>Brachypylina</taxon>
        <taxon>Oppioidea</taxon>
        <taxon>Oppiidae</taxon>
        <taxon>Medioppia</taxon>
    </lineage>
</organism>
<dbReference type="Gene3D" id="6.10.140.2220">
    <property type="match status" value="1"/>
</dbReference>
<dbReference type="InterPro" id="IPR002893">
    <property type="entry name" value="Znf_MYND"/>
</dbReference>
<evidence type="ECO:0000256" key="1">
    <source>
        <dbReference type="ARBA" id="ARBA00022723"/>
    </source>
</evidence>
<dbReference type="SUPFAM" id="SSF82199">
    <property type="entry name" value="SET domain"/>
    <property type="match status" value="1"/>
</dbReference>
<dbReference type="PROSITE" id="PS50865">
    <property type="entry name" value="ZF_MYND_2"/>
    <property type="match status" value="1"/>
</dbReference>
<dbReference type="AlphaFoldDB" id="A0A7R9KRX9"/>
<dbReference type="OrthoDB" id="5945798at2759"/>
<dbReference type="GO" id="GO:0008270">
    <property type="term" value="F:zinc ion binding"/>
    <property type="evidence" value="ECO:0007669"/>
    <property type="project" value="UniProtKB-KW"/>
</dbReference>
<dbReference type="InterPro" id="IPR001214">
    <property type="entry name" value="SET_dom"/>
</dbReference>
<dbReference type="InterPro" id="IPR046341">
    <property type="entry name" value="SET_dom_sf"/>
</dbReference>
<proteinExistence type="predicted"/>
<evidence type="ECO:0000313" key="7">
    <source>
        <dbReference type="EMBL" id="CAD7627074.1"/>
    </source>
</evidence>
<dbReference type="PROSITE" id="PS50280">
    <property type="entry name" value="SET"/>
    <property type="match status" value="1"/>
</dbReference>
<evidence type="ECO:0000256" key="2">
    <source>
        <dbReference type="ARBA" id="ARBA00022771"/>
    </source>
</evidence>
<dbReference type="PANTHER" id="PTHR12197:SF251">
    <property type="entry name" value="EG:BACR7C10.4 PROTEIN"/>
    <property type="match status" value="1"/>
</dbReference>
<name>A0A7R9KRX9_9ACAR</name>
<dbReference type="Pfam" id="PF01753">
    <property type="entry name" value="zf-MYND"/>
    <property type="match status" value="1"/>
</dbReference>